<dbReference type="AlphaFoldDB" id="A0A9W9PKD5"/>
<organism evidence="4 5">
    <name type="scientific">Penicillium chermesinum</name>
    <dbReference type="NCBI Taxonomy" id="63820"/>
    <lineage>
        <taxon>Eukaryota</taxon>
        <taxon>Fungi</taxon>
        <taxon>Dikarya</taxon>
        <taxon>Ascomycota</taxon>
        <taxon>Pezizomycotina</taxon>
        <taxon>Eurotiomycetes</taxon>
        <taxon>Eurotiomycetidae</taxon>
        <taxon>Eurotiales</taxon>
        <taxon>Aspergillaceae</taxon>
        <taxon>Penicillium</taxon>
    </lineage>
</organism>
<feature type="domain" description="Enoyl reductase (ER)" evidence="3">
    <location>
        <begin position="13"/>
        <end position="367"/>
    </location>
</feature>
<dbReference type="Proteomes" id="UP001150941">
    <property type="component" value="Unassembled WGS sequence"/>
</dbReference>
<evidence type="ECO:0000313" key="4">
    <source>
        <dbReference type="EMBL" id="KAJ5249017.1"/>
    </source>
</evidence>
<dbReference type="SUPFAM" id="SSF50129">
    <property type="entry name" value="GroES-like"/>
    <property type="match status" value="1"/>
</dbReference>
<gene>
    <name evidence="4" type="ORF">N7468_000468</name>
</gene>
<dbReference type="InterPro" id="IPR020843">
    <property type="entry name" value="ER"/>
</dbReference>
<protein>
    <recommendedName>
        <fullName evidence="3">Enoyl reductase (ER) domain-containing protein</fullName>
    </recommendedName>
</protein>
<dbReference type="GO" id="GO:0016651">
    <property type="term" value="F:oxidoreductase activity, acting on NAD(P)H"/>
    <property type="evidence" value="ECO:0007669"/>
    <property type="project" value="InterPro"/>
</dbReference>
<reference evidence="4" key="1">
    <citation type="submission" date="2022-11" db="EMBL/GenBank/DDBJ databases">
        <authorList>
            <person name="Petersen C."/>
        </authorList>
    </citation>
    <scope>NUCLEOTIDE SEQUENCE</scope>
    <source>
        <strain evidence="4">IBT 19713</strain>
    </source>
</reference>
<reference evidence="4" key="2">
    <citation type="journal article" date="2023" name="IMA Fungus">
        <title>Comparative genomic study of the Penicillium genus elucidates a diverse pangenome and 15 lateral gene transfer events.</title>
        <authorList>
            <person name="Petersen C."/>
            <person name="Sorensen T."/>
            <person name="Nielsen M.R."/>
            <person name="Sondergaard T.E."/>
            <person name="Sorensen J.L."/>
            <person name="Fitzpatrick D.A."/>
            <person name="Frisvad J.C."/>
            <person name="Nielsen K.L."/>
        </authorList>
    </citation>
    <scope>NUCLEOTIDE SEQUENCE</scope>
    <source>
        <strain evidence="4">IBT 19713</strain>
    </source>
</reference>
<dbReference type="PANTHER" id="PTHR45348:SF2">
    <property type="entry name" value="ZINC-TYPE ALCOHOL DEHYDROGENASE-LIKE PROTEIN C2E1P3.01"/>
    <property type="match status" value="1"/>
</dbReference>
<dbReference type="InterPro" id="IPR011032">
    <property type="entry name" value="GroES-like_sf"/>
</dbReference>
<proteinExistence type="inferred from homology"/>
<dbReference type="PANTHER" id="PTHR45348">
    <property type="entry name" value="HYPOTHETICAL OXIDOREDUCTASE (EUROFUNG)"/>
    <property type="match status" value="1"/>
</dbReference>
<accession>A0A9W9PKD5</accession>
<dbReference type="SMART" id="SM00829">
    <property type="entry name" value="PKS_ER"/>
    <property type="match status" value="1"/>
</dbReference>
<dbReference type="GeneID" id="83197068"/>
<dbReference type="CDD" id="cd08249">
    <property type="entry name" value="enoyl_reductase_like"/>
    <property type="match status" value="1"/>
</dbReference>
<evidence type="ECO:0000259" key="3">
    <source>
        <dbReference type="SMART" id="SM00829"/>
    </source>
</evidence>
<keyword evidence="5" id="KW-1185">Reference proteome</keyword>
<dbReference type="OrthoDB" id="10257049at2759"/>
<keyword evidence="2" id="KW-0560">Oxidoreductase</keyword>
<evidence type="ECO:0000256" key="1">
    <source>
        <dbReference type="ARBA" id="ARBA00008072"/>
    </source>
</evidence>
<dbReference type="Gene3D" id="3.90.180.10">
    <property type="entry name" value="Medium-chain alcohol dehydrogenases, catalytic domain"/>
    <property type="match status" value="1"/>
</dbReference>
<sequence length="371" mass="40011">MATHLAAVSLAKGQPLQIQTRQTPKPGPDDLLVAVKSIALNPADVLMRDTGILVSAHPTILGFDVSGLVLEVGENVPVAPYNDSPSASFRPGLTRIAAYSACVWRASDPNYGVFQETCLVPWQHAVILPDSISWNHAVTLPVSVQVALCAWDAMGIPRLDNPISAPEKADVANKEEVLLVWGASSSVGSMGVQTARLLRMDPSSPFAAVYATAGATNHEYVASMGADRVFDYKDARVVDFILAAAAEDGLVIRHCFLATGSLALCHSVLKHFLRRDDETVTVASAPPVPDEAKRWNALETIFLVPSVVESERLEQFRFWLGTWLRKNLVKGTIVPSPEPMVVGRGIESLDSAMDKLREGVSCKKLVVEVAK</sequence>
<dbReference type="EMBL" id="JAPQKS010000001">
    <property type="protein sequence ID" value="KAJ5249017.1"/>
    <property type="molecule type" value="Genomic_DNA"/>
</dbReference>
<evidence type="ECO:0000313" key="5">
    <source>
        <dbReference type="Proteomes" id="UP001150941"/>
    </source>
</evidence>
<dbReference type="InterPro" id="IPR013154">
    <property type="entry name" value="ADH-like_N"/>
</dbReference>
<dbReference type="InterPro" id="IPR047122">
    <property type="entry name" value="Trans-enoyl_RdTase-like"/>
</dbReference>
<dbReference type="InterPro" id="IPR036291">
    <property type="entry name" value="NAD(P)-bd_dom_sf"/>
</dbReference>
<comment type="caution">
    <text evidence="4">The sequence shown here is derived from an EMBL/GenBank/DDBJ whole genome shotgun (WGS) entry which is preliminary data.</text>
</comment>
<dbReference type="Gene3D" id="3.40.50.720">
    <property type="entry name" value="NAD(P)-binding Rossmann-like Domain"/>
    <property type="match status" value="1"/>
</dbReference>
<dbReference type="SUPFAM" id="SSF51735">
    <property type="entry name" value="NAD(P)-binding Rossmann-fold domains"/>
    <property type="match status" value="1"/>
</dbReference>
<dbReference type="RefSeq" id="XP_058335796.1">
    <property type="nucleotide sequence ID" value="XM_058469765.1"/>
</dbReference>
<evidence type="ECO:0000256" key="2">
    <source>
        <dbReference type="ARBA" id="ARBA00023002"/>
    </source>
</evidence>
<name>A0A9W9PKD5_9EURO</name>
<comment type="similarity">
    <text evidence="1">Belongs to the zinc-containing alcohol dehydrogenase family.</text>
</comment>
<dbReference type="Pfam" id="PF08240">
    <property type="entry name" value="ADH_N"/>
    <property type="match status" value="1"/>
</dbReference>